<reference evidence="2 3" key="1">
    <citation type="journal article" date="2013" name="Genome Announc.">
        <title>Genome Sequence of Hydrothermal Arsenic-Respiring Bacterium Marinobacter santoriniensis NKSG1T.</title>
        <authorList>
            <person name="Handley K.M."/>
            <person name="Upton M."/>
            <person name="Beatson S.A."/>
            <person name="Hery M."/>
            <person name="Lloyd J.R."/>
        </authorList>
    </citation>
    <scope>NUCLEOTIDE SEQUENCE [LARGE SCALE GENOMIC DNA]</scope>
    <source>
        <strain evidence="2 3">NKSG1</strain>
    </source>
</reference>
<dbReference type="AlphaFoldDB" id="M7CVG4"/>
<dbReference type="Pfam" id="PF07510">
    <property type="entry name" value="GmrSD_C"/>
    <property type="match status" value="1"/>
</dbReference>
<organism evidence="2 3">
    <name type="scientific">Marinobacter santoriniensis NKSG1</name>
    <dbReference type="NCBI Taxonomy" id="1288826"/>
    <lineage>
        <taxon>Bacteria</taxon>
        <taxon>Pseudomonadati</taxon>
        <taxon>Pseudomonadota</taxon>
        <taxon>Gammaproteobacteria</taxon>
        <taxon>Pseudomonadales</taxon>
        <taxon>Marinobacteraceae</taxon>
        <taxon>Marinobacter</taxon>
    </lineage>
</organism>
<dbReference type="eggNOG" id="COG2356">
    <property type="taxonomic scope" value="Bacteria"/>
</dbReference>
<dbReference type="Proteomes" id="UP000011960">
    <property type="component" value="Unassembled WGS sequence"/>
</dbReference>
<gene>
    <name evidence="2" type="ORF">MSNKSG1_00838</name>
</gene>
<sequence length="173" mass="19631">MASVQQGEQQQGRLRSYERSAFGRGWDDADGDCQDSRAEALVAQSTANVRFADESRCRVVSGRWISPFTGKVIQNSSEIDIDHVVPLKWAWTRGAKNWAQAKRERFANDMANLWPVELSLNRSKGAQGPDEWLPPSGQCGYVARFVRIVKQYDLKPTKPEIRWLKAFLEGCRS</sequence>
<dbReference type="STRING" id="1288826.MSNKSG1_00838"/>
<evidence type="ECO:0000259" key="1">
    <source>
        <dbReference type="Pfam" id="PF07510"/>
    </source>
</evidence>
<dbReference type="InterPro" id="IPR011089">
    <property type="entry name" value="GmrSD_C"/>
</dbReference>
<accession>M7CVG4</accession>
<evidence type="ECO:0000313" key="2">
    <source>
        <dbReference type="EMBL" id="EMP57124.1"/>
    </source>
</evidence>
<feature type="domain" description="GmrSD restriction endonucleases C-terminal" evidence="1">
    <location>
        <begin position="54"/>
        <end position="135"/>
    </location>
</feature>
<evidence type="ECO:0000313" key="3">
    <source>
        <dbReference type="Proteomes" id="UP000011960"/>
    </source>
</evidence>
<keyword evidence="3" id="KW-1185">Reference proteome</keyword>
<dbReference type="EMBL" id="APAT01000005">
    <property type="protein sequence ID" value="EMP57124.1"/>
    <property type="molecule type" value="Genomic_DNA"/>
</dbReference>
<dbReference type="PANTHER" id="PTHR24094">
    <property type="entry name" value="SECRETED PROTEIN"/>
    <property type="match status" value="1"/>
</dbReference>
<dbReference type="PANTHER" id="PTHR24094:SF15">
    <property type="entry name" value="AMP-DEPENDENT SYNTHETASE_LIGASE DOMAIN-CONTAINING PROTEIN-RELATED"/>
    <property type="match status" value="1"/>
</dbReference>
<protein>
    <recommendedName>
        <fullName evidence="1">GmrSD restriction endonucleases C-terminal domain-containing protein</fullName>
    </recommendedName>
</protein>
<comment type="caution">
    <text evidence="2">The sequence shown here is derived from an EMBL/GenBank/DDBJ whole genome shotgun (WGS) entry which is preliminary data.</text>
</comment>
<name>M7CVG4_9GAMM</name>
<proteinExistence type="predicted"/>